<feature type="domain" description="Amidohydrolase 3" evidence="2">
    <location>
        <begin position="323"/>
        <end position="498"/>
    </location>
</feature>
<protein>
    <submittedName>
        <fullName evidence="3">D-aminoacylase</fullName>
    </submittedName>
</protein>
<dbReference type="PANTHER" id="PTHR11647">
    <property type="entry name" value="HYDRANTOINASE/DIHYDROPYRIMIDINASE FAMILY MEMBER"/>
    <property type="match status" value="1"/>
</dbReference>
<evidence type="ECO:0000313" key="4">
    <source>
        <dbReference type="Proteomes" id="UP001174909"/>
    </source>
</evidence>
<dbReference type="PANTHER" id="PTHR11647:SF1">
    <property type="entry name" value="COLLAPSIN RESPONSE MEDIATOR PROTEIN"/>
    <property type="match status" value="1"/>
</dbReference>
<feature type="domain" description="Amidohydrolase 3" evidence="2">
    <location>
        <begin position="44"/>
        <end position="180"/>
    </location>
</feature>
<dbReference type="GO" id="GO:0005829">
    <property type="term" value="C:cytosol"/>
    <property type="evidence" value="ECO:0007669"/>
    <property type="project" value="TreeGrafter"/>
</dbReference>
<dbReference type="SUPFAM" id="SSF51338">
    <property type="entry name" value="Composite domain of metallo-dependent hydrolases"/>
    <property type="match status" value="1"/>
</dbReference>
<dbReference type="GO" id="GO:0016812">
    <property type="term" value="F:hydrolase activity, acting on carbon-nitrogen (but not peptide) bonds, in cyclic amides"/>
    <property type="evidence" value="ECO:0007669"/>
    <property type="project" value="TreeGrafter"/>
</dbReference>
<organism evidence="3 4">
    <name type="scientific">Geodia barretti</name>
    <name type="common">Barrett's horny sponge</name>
    <dbReference type="NCBI Taxonomy" id="519541"/>
    <lineage>
        <taxon>Eukaryota</taxon>
        <taxon>Metazoa</taxon>
        <taxon>Porifera</taxon>
        <taxon>Demospongiae</taxon>
        <taxon>Heteroscleromorpha</taxon>
        <taxon>Tetractinellida</taxon>
        <taxon>Astrophorina</taxon>
        <taxon>Geodiidae</taxon>
        <taxon>Geodia</taxon>
    </lineage>
</organism>
<evidence type="ECO:0000256" key="1">
    <source>
        <dbReference type="ARBA" id="ARBA00008829"/>
    </source>
</evidence>
<evidence type="ECO:0000313" key="3">
    <source>
        <dbReference type="EMBL" id="CAI8013849.1"/>
    </source>
</evidence>
<gene>
    <name evidence="3" type="ORF">GBAR_LOCUS8720</name>
</gene>
<dbReference type="Pfam" id="PF07969">
    <property type="entry name" value="Amidohydro_3"/>
    <property type="match status" value="2"/>
</dbReference>
<comment type="similarity">
    <text evidence="1">Belongs to the metallo-dependent hydrolases superfamily. Hydantoinase/dihydropyrimidinase family.</text>
</comment>
<evidence type="ECO:0000259" key="2">
    <source>
        <dbReference type="Pfam" id="PF07969"/>
    </source>
</evidence>
<reference evidence="3" key="1">
    <citation type="submission" date="2023-03" db="EMBL/GenBank/DDBJ databases">
        <authorList>
            <person name="Steffen K."/>
            <person name="Cardenas P."/>
        </authorList>
    </citation>
    <scope>NUCLEOTIDE SEQUENCE</scope>
</reference>
<name>A0AA35RMI1_GEOBA</name>
<comment type="caution">
    <text evidence="3">The sequence shown here is derived from an EMBL/GenBank/DDBJ whole genome shotgun (WGS) entry which is preliminary data.</text>
</comment>
<dbReference type="Proteomes" id="UP001174909">
    <property type="component" value="Unassembled WGS sequence"/>
</dbReference>
<dbReference type="Gene3D" id="3.20.20.140">
    <property type="entry name" value="Metal-dependent hydrolases"/>
    <property type="match status" value="2"/>
</dbReference>
<dbReference type="EMBL" id="CASHTH010001299">
    <property type="protein sequence ID" value="CAI8013849.1"/>
    <property type="molecule type" value="Genomic_DNA"/>
</dbReference>
<dbReference type="AlphaFoldDB" id="A0AA35RMI1"/>
<dbReference type="InterPro" id="IPR032466">
    <property type="entry name" value="Metal_Hydrolase"/>
</dbReference>
<proteinExistence type="inferred from homology"/>
<dbReference type="Gene3D" id="2.30.40.10">
    <property type="entry name" value="Urease, subunit C, domain 1"/>
    <property type="match status" value="1"/>
</dbReference>
<dbReference type="SUPFAM" id="SSF51556">
    <property type="entry name" value="Metallo-dependent hydrolases"/>
    <property type="match status" value="1"/>
</dbReference>
<keyword evidence="4" id="KW-1185">Reference proteome</keyword>
<dbReference type="InterPro" id="IPR011059">
    <property type="entry name" value="Metal-dep_hydrolase_composite"/>
</dbReference>
<dbReference type="InterPro" id="IPR050378">
    <property type="entry name" value="Metallo-dep_Hydrolases_sf"/>
</dbReference>
<sequence>MAYDLLIKNGRVVDGSGGPAFYADVAVQNGKIVGVGKFTESAARTIDADGRVVAPGFIDHHTHYDPQALWDPLCNYTVQNGNTTVVVGQCGQTIAPARPGDQRVNGVNFTWGSIAEYLDALGQRRGVNVGALVGHSGVRRYVMGEAASERAEATAEEIESMKQLVREGMLAGALGFSTTPKDRDDPAGVAAEEERYMLGSVLGELGTGLFQWLEDSFREGIRAYGSCISITAGPIFNLRLGLDVPQDEDLISPHIMFAGMPTWDSVMARPTPERMRAFRDTEIRRALSAEAVEGTVAQAAPGTDRRGSPRGFFNRRWDLVEVFMAHQERNRQFEGKSVEQLAQEQGKGIMEAFLDLSLDEDLETHFLCVDRNVDVDSQRQILGSPYTVIGTTDGGARPDTMDRYEYSTNLLGYWVREKQIMSLEDAVYRLTGKTALMHELHDRGFIAPGKAADLTIFDADTIASKPREPVDYPPAGANAKHVRRGAIGIDYVIVNGEVLLEDGEHTGALPGQVLRGPLYQG</sequence>
<accession>A0AA35RMI1</accession>
<dbReference type="InterPro" id="IPR013108">
    <property type="entry name" value="Amidohydro_3"/>
</dbReference>